<protein>
    <recommendedName>
        <fullName evidence="4">BPTF</fullName>
    </recommendedName>
</protein>
<feature type="compositionally biased region" description="Polar residues" evidence="1">
    <location>
        <begin position="481"/>
        <end position="505"/>
    </location>
</feature>
<feature type="region of interest" description="Disordered" evidence="1">
    <location>
        <begin position="481"/>
        <end position="550"/>
    </location>
</feature>
<name>A0AAW0PV80_9GOBI</name>
<dbReference type="EMBL" id="JBBPFD010000004">
    <property type="protein sequence ID" value="KAK7929874.1"/>
    <property type="molecule type" value="Genomic_DNA"/>
</dbReference>
<sequence length="779" mass="87968">MDITEDLTNKARGSNKCYLTAANEAILEKLRLKKEEEMEEIKRRAADEALRMQLEQEKKDVDVEKDNPATEEGRLEGDQKMQNLEDQGSRDQIQPESEHDNSMKTGETTSPLLSSPAPGKSIPSLTQPSHTGEDNSNCSLDLMHRIPEPPDLADKSSQSSLASFDEAGENKDMKGDDTPGNKKSSATRMVTRLRNPDSKLSQLKSQQVLVVNAQGDITRISTRSCKEVVMKGTLSQFFKLGQEGKYRIYHNQYSSNALSLNKHQHREDHDKRRHLSHKFCMTPAGEFKWNGSIHGFKSLTISTLRLTIIQLENNVPSPFMHPNWASHRTNWIKAVQMCSKAREFALALAILECAIKPVALLPIWKDSLGHTRLNRMTSMEREEKEKVKKREKKLEDEETMQQATWVKYTFPIKHQVWKQKGEEYRVTGYGGWSWISRTYVHRLVTRLPGNTNPNYRKELEDAKMGKKCTLLDLSCRLNITSDQETSTPSSGLDQPVSTEASASKENVNDRLQEVKNEAEKSENILSDKSTSKMEVDSTSLNDLQGSRDLKDQVSVKEELMESSERPFNYDVVDVSKGFLTRVAYQKKVKASKLDSLLERRVKQHSIEERERHESKSQTPSTQSSNPALSVSTPVRPRSPLKPQAIAQGLEPGKHEEEGKPTIQNTLVPKVENEAAEILSTEDAFLSPVLDSTPGDGCNIDEDSLSNQTEESSLSDDFTEDNSNSEVAEPLKTLLTQVTTTSTTTHCHRNTFKSNCFIQQQHSVNSYNHYQDNCNQNSRG</sequence>
<dbReference type="GO" id="GO:0016589">
    <property type="term" value="C:NURF complex"/>
    <property type="evidence" value="ECO:0007669"/>
    <property type="project" value="InterPro"/>
</dbReference>
<feature type="compositionally biased region" description="Polar residues" evidence="1">
    <location>
        <begin position="103"/>
        <end position="113"/>
    </location>
</feature>
<feature type="compositionally biased region" description="Basic and acidic residues" evidence="1">
    <location>
        <begin position="506"/>
        <end position="522"/>
    </location>
</feature>
<feature type="region of interest" description="Disordered" evidence="1">
    <location>
        <begin position="603"/>
        <end position="640"/>
    </location>
</feature>
<feature type="compositionally biased region" description="Polar residues" evidence="1">
    <location>
        <begin position="123"/>
        <end position="139"/>
    </location>
</feature>
<evidence type="ECO:0000313" key="2">
    <source>
        <dbReference type="EMBL" id="KAK7929874.1"/>
    </source>
</evidence>
<gene>
    <name evidence="2" type="ORF">WMY93_006269</name>
</gene>
<dbReference type="GO" id="GO:0006357">
    <property type="term" value="P:regulation of transcription by RNA polymerase II"/>
    <property type="evidence" value="ECO:0007669"/>
    <property type="project" value="InterPro"/>
</dbReference>
<comment type="caution">
    <text evidence="2">The sequence shown here is derived from an EMBL/GenBank/DDBJ whole genome shotgun (WGS) entry which is preliminary data.</text>
</comment>
<dbReference type="PANTHER" id="PTHR45975">
    <property type="entry name" value="NUCLEOSOME-REMODELING FACTOR SUBUNIT BPTF"/>
    <property type="match status" value="1"/>
</dbReference>
<organism evidence="2 3">
    <name type="scientific">Mugilogobius chulae</name>
    <name type="common">yellowstripe goby</name>
    <dbReference type="NCBI Taxonomy" id="88201"/>
    <lineage>
        <taxon>Eukaryota</taxon>
        <taxon>Metazoa</taxon>
        <taxon>Chordata</taxon>
        <taxon>Craniata</taxon>
        <taxon>Vertebrata</taxon>
        <taxon>Euteleostomi</taxon>
        <taxon>Actinopterygii</taxon>
        <taxon>Neopterygii</taxon>
        <taxon>Teleostei</taxon>
        <taxon>Neoteleostei</taxon>
        <taxon>Acanthomorphata</taxon>
        <taxon>Gobiaria</taxon>
        <taxon>Gobiiformes</taxon>
        <taxon>Gobioidei</taxon>
        <taxon>Gobiidae</taxon>
        <taxon>Gobionellinae</taxon>
        <taxon>Mugilogobius</taxon>
    </lineage>
</organism>
<evidence type="ECO:0000313" key="3">
    <source>
        <dbReference type="Proteomes" id="UP001460270"/>
    </source>
</evidence>
<feature type="compositionally biased region" description="Polar residues" evidence="1">
    <location>
        <begin position="80"/>
        <end position="95"/>
    </location>
</feature>
<feature type="compositionally biased region" description="Basic and acidic residues" evidence="1">
    <location>
        <begin position="53"/>
        <end position="79"/>
    </location>
</feature>
<dbReference type="PANTHER" id="PTHR45975:SF2">
    <property type="entry name" value="NUCLEOSOME-REMODELING FACTOR SUBUNIT BPTF"/>
    <property type="match status" value="1"/>
</dbReference>
<feature type="compositionally biased region" description="Polar residues" evidence="1">
    <location>
        <begin position="616"/>
        <end position="632"/>
    </location>
</feature>
<evidence type="ECO:0000256" key="1">
    <source>
        <dbReference type="SAM" id="MobiDB-lite"/>
    </source>
</evidence>
<keyword evidence="3" id="KW-1185">Reference proteome</keyword>
<feature type="compositionally biased region" description="Basic and acidic residues" evidence="1">
    <location>
        <begin position="603"/>
        <end position="615"/>
    </location>
</feature>
<dbReference type="Proteomes" id="UP001460270">
    <property type="component" value="Unassembled WGS sequence"/>
</dbReference>
<feature type="region of interest" description="Disordered" evidence="1">
    <location>
        <begin position="53"/>
        <end position="189"/>
    </location>
</feature>
<dbReference type="GO" id="GO:0000978">
    <property type="term" value="F:RNA polymerase II cis-regulatory region sequence-specific DNA binding"/>
    <property type="evidence" value="ECO:0007669"/>
    <property type="project" value="TreeGrafter"/>
</dbReference>
<accession>A0AAW0PV80</accession>
<evidence type="ECO:0008006" key="4">
    <source>
        <dbReference type="Google" id="ProtNLM"/>
    </source>
</evidence>
<dbReference type="InterPro" id="IPR038028">
    <property type="entry name" value="BPTF"/>
</dbReference>
<feature type="region of interest" description="Disordered" evidence="1">
    <location>
        <begin position="695"/>
        <end position="724"/>
    </location>
</feature>
<feature type="compositionally biased region" description="Basic and acidic residues" evidence="1">
    <location>
        <begin position="168"/>
        <end position="180"/>
    </location>
</feature>
<dbReference type="AlphaFoldDB" id="A0AAW0PV80"/>
<reference evidence="3" key="1">
    <citation type="submission" date="2024-04" db="EMBL/GenBank/DDBJ databases">
        <title>Salinicola lusitanus LLJ914,a marine bacterium isolated from the Okinawa Trough.</title>
        <authorList>
            <person name="Li J."/>
        </authorList>
    </citation>
    <scope>NUCLEOTIDE SEQUENCE [LARGE SCALE GENOMIC DNA]</scope>
</reference>
<proteinExistence type="predicted"/>
<feature type="compositionally biased region" description="Basic and acidic residues" evidence="1">
    <location>
        <begin position="142"/>
        <end position="154"/>
    </location>
</feature>